<dbReference type="Gene3D" id="2.60.40.1930">
    <property type="match status" value="1"/>
</dbReference>
<name>A0AAD5A7W9_SILAS</name>
<dbReference type="EMBL" id="MU569447">
    <property type="protein sequence ID" value="KAI5611055.1"/>
    <property type="molecule type" value="Genomic_DNA"/>
</dbReference>
<dbReference type="PANTHER" id="PTHR11412">
    <property type="entry name" value="MACROGLOBULIN / COMPLEMENT"/>
    <property type="match status" value="1"/>
</dbReference>
<gene>
    <name evidence="1" type="ORF">C0J50_11922</name>
</gene>
<keyword evidence="2" id="KW-1185">Reference proteome</keyword>
<evidence type="ECO:0000313" key="1">
    <source>
        <dbReference type="EMBL" id="KAI5611055.1"/>
    </source>
</evidence>
<reference evidence="1" key="1">
    <citation type="submission" date="2018-07" db="EMBL/GenBank/DDBJ databases">
        <title>Comparative genomics of catfishes provides insights into carnivory and benthic adaptation.</title>
        <authorList>
            <person name="Zhang Y."/>
            <person name="Wang D."/>
            <person name="Peng Z."/>
            <person name="Zheng S."/>
            <person name="Shao F."/>
            <person name="Tao W."/>
        </authorList>
    </citation>
    <scope>NUCLEOTIDE SEQUENCE</scope>
    <source>
        <strain evidence="1">Chongqing</strain>
    </source>
</reference>
<dbReference type="InterPro" id="IPR050473">
    <property type="entry name" value="A2M/Complement_sys"/>
</dbReference>
<dbReference type="Proteomes" id="UP001205998">
    <property type="component" value="Unassembled WGS sequence"/>
</dbReference>
<organism evidence="1 2">
    <name type="scientific">Silurus asotus</name>
    <name type="common">Amur catfish</name>
    <name type="synonym">Parasilurus asotus</name>
    <dbReference type="NCBI Taxonomy" id="30991"/>
    <lineage>
        <taxon>Eukaryota</taxon>
        <taxon>Metazoa</taxon>
        <taxon>Chordata</taxon>
        <taxon>Craniata</taxon>
        <taxon>Vertebrata</taxon>
        <taxon>Euteleostomi</taxon>
        <taxon>Actinopterygii</taxon>
        <taxon>Neopterygii</taxon>
        <taxon>Teleostei</taxon>
        <taxon>Ostariophysi</taxon>
        <taxon>Siluriformes</taxon>
        <taxon>Siluridae</taxon>
        <taxon>Silurus</taxon>
    </lineage>
</organism>
<sequence length="87" mass="10010">MTPEGIIVEQKSVRVKKGVVTDIFKLGNPVRNGIWKITAHFKENSYKNFTADFEVKEYRLPSFDVSLITDKSFFYADDESFSVKIKA</sequence>
<accession>A0AAD5A7W9</accession>
<evidence type="ECO:0000313" key="2">
    <source>
        <dbReference type="Proteomes" id="UP001205998"/>
    </source>
</evidence>
<feature type="non-terminal residue" evidence="1">
    <location>
        <position position="1"/>
    </location>
</feature>
<proteinExistence type="predicted"/>
<comment type="caution">
    <text evidence="1">The sequence shown here is derived from an EMBL/GenBank/DDBJ whole genome shotgun (WGS) entry which is preliminary data.</text>
</comment>
<dbReference type="AlphaFoldDB" id="A0AAD5A7W9"/>
<dbReference type="PANTHER" id="PTHR11412:SF81">
    <property type="entry name" value="COMPLEMENT C3"/>
    <property type="match status" value="1"/>
</dbReference>
<protein>
    <submittedName>
        <fullName evidence="1">Complement C3-like</fullName>
    </submittedName>
</protein>